<sequence>MAVDSSEYWNGLWEAGNIKWHLPTVSPHLKKNWLRFCPDSLNSKKVLVPLCGKTLDLEWLYVERKCIVVGCDLSEKAFLQFAEEHPELKIRKKQVTFRNGQQFTLFCTPDERLRLYVCDFFIMTQSPESSFNLVWDANALVAVEPVLRQKYMEVILNVSTSNVRWLLQTYDYPPEQHNSHPYSFSDADLKALFDGSFHFEILSREEVVNPAFAKTDCFLRMVLLTRNTSN</sequence>
<gene>
    <name evidence="9" type="ORF">CDAUBV1_LOCUS7442</name>
</gene>
<dbReference type="EC" id="2.1.1.67" evidence="4"/>
<dbReference type="EMBL" id="CAXLJL010000182">
    <property type="protein sequence ID" value="CAL5134228.1"/>
    <property type="molecule type" value="Genomic_DNA"/>
</dbReference>
<name>A0AAV2TA80_CALDB</name>
<dbReference type="FunFam" id="3.40.50.150:FF:000101">
    <property type="entry name" value="Thiopurine S-methyltransferase"/>
    <property type="match status" value="1"/>
</dbReference>
<dbReference type="PANTHER" id="PTHR10259">
    <property type="entry name" value="THIOPURINE S-METHYLTRANSFERASE"/>
    <property type="match status" value="1"/>
</dbReference>
<dbReference type="AlphaFoldDB" id="A0AAV2TA80"/>
<proteinExistence type="inferred from homology"/>
<organism evidence="9 10">
    <name type="scientific">Calicophoron daubneyi</name>
    <name type="common">Rumen fluke</name>
    <name type="synonym">Paramphistomum daubneyi</name>
    <dbReference type="NCBI Taxonomy" id="300641"/>
    <lineage>
        <taxon>Eukaryota</taxon>
        <taxon>Metazoa</taxon>
        <taxon>Spiralia</taxon>
        <taxon>Lophotrochozoa</taxon>
        <taxon>Platyhelminthes</taxon>
        <taxon>Trematoda</taxon>
        <taxon>Digenea</taxon>
        <taxon>Plagiorchiida</taxon>
        <taxon>Pronocephalata</taxon>
        <taxon>Paramphistomoidea</taxon>
        <taxon>Paramphistomidae</taxon>
        <taxon>Calicophoron</taxon>
    </lineage>
</organism>
<reference evidence="9" key="1">
    <citation type="submission" date="2024-06" db="EMBL/GenBank/DDBJ databases">
        <authorList>
            <person name="Liu X."/>
            <person name="Lenzi L."/>
            <person name="Haldenby T S."/>
            <person name="Uol C."/>
        </authorList>
    </citation>
    <scope>NUCLEOTIDE SEQUENCE</scope>
</reference>
<evidence type="ECO:0000256" key="8">
    <source>
        <dbReference type="ARBA" id="ARBA00022691"/>
    </source>
</evidence>
<keyword evidence="6" id="KW-0489">Methyltransferase</keyword>
<evidence type="ECO:0000256" key="4">
    <source>
        <dbReference type="ARBA" id="ARBA00011905"/>
    </source>
</evidence>
<evidence type="ECO:0000256" key="3">
    <source>
        <dbReference type="ARBA" id="ARBA00008145"/>
    </source>
</evidence>
<dbReference type="CDD" id="cd02440">
    <property type="entry name" value="AdoMet_MTases"/>
    <property type="match status" value="1"/>
</dbReference>
<keyword evidence="5" id="KW-0963">Cytoplasm</keyword>
<evidence type="ECO:0000313" key="10">
    <source>
        <dbReference type="Proteomes" id="UP001497525"/>
    </source>
</evidence>
<evidence type="ECO:0000256" key="6">
    <source>
        <dbReference type="ARBA" id="ARBA00022603"/>
    </source>
</evidence>
<dbReference type="GO" id="GO:0005737">
    <property type="term" value="C:cytoplasm"/>
    <property type="evidence" value="ECO:0007669"/>
    <property type="project" value="UniProtKB-SubCell"/>
</dbReference>
<keyword evidence="7" id="KW-0808">Transferase</keyword>
<evidence type="ECO:0000256" key="7">
    <source>
        <dbReference type="ARBA" id="ARBA00022679"/>
    </source>
</evidence>
<evidence type="ECO:0000256" key="5">
    <source>
        <dbReference type="ARBA" id="ARBA00022490"/>
    </source>
</evidence>
<dbReference type="Gene3D" id="3.40.50.150">
    <property type="entry name" value="Vaccinia Virus protein VP39"/>
    <property type="match status" value="1"/>
</dbReference>
<keyword evidence="8" id="KW-0949">S-adenosyl-L-methionine</keyword>
<comment type="caution">
    <text evidence="9">The sequence shown here is derived from an EMBL/GenBank/DDBJ whole genome shotgun (WGS) entry which is preliminary data.</text>
</comment>
<evidence type="ECO:0000256" key="1">
    <source>
        <dbReference type="ARBA" id="ARBA00000903"/>
    </source>
</evidence>
<comment type="subcellular location">
    <subcellularLocation>
        <location evidence="2">Cytoplasm</location>
    </subcellularLocation>
</comment>
<dbReference type="GO" id="GO:0032259">
    <property type="term" value="P:methylation"/>
    <property type="evidence" value="ECO:0007669"/>
    <property type="project" value="UniProtKB-KW"/>
</dbReference>
<dbReference type="Proteomes" id="UP001497525">
    <property type="component" value="Unassembled WGS sequence"/>
</dbReference>
<dbReference type="InterPro" id="IPR008854">
    <property type="entry name" value="TPMT"/>
</dbReference>
<dbReference type="PANTHER" id="PTHR10259:SF11">
    <property type="entry name" value="THIOPURINE S-METHYLTRANSFERASE"/>
    <property type="match status" value="1"/>
</dbReference>
<evidence type="ECO:0000256" key="2">
    <source>
        <dbReference type="ARBA" id="ARBA00004496"/>
    </source>
</evidence>
<accession>A0AAV2TA80</accession>
<dbReference type="GO" id="GO:0008119">
    <property type="term" value="F:thiopurine S-methyltransferase activity"/>
    <property type="evidence" value="ECO:0007669"/>
    <property type="project" value="UniProtKB-EC"/>
</dbReference>
<protein>
    <recommendedName>
        <fullName evidence="4">thiopurine S-methyltransferase</fullName>
        <ecNumber evidence="4">2.1.1.67</ecNumber>
    </recommendedName>
</protein>
<dbReference type="Pfam" id="PF05724">
    <property type="entry name" value="TPMT"/>
    <property type="match status" value="1"/>
</dbReference>
<evidence type="ECO:0000313" key="9">
    <source>
        <dbReference type="EMBL" id="CAL5134228.1"/>
    </source>
</evidence>
<comment type="similarity">
    <text evidence="3">Belongs to the class I-like SAM-binding methyltransferase superfamily. TPMT family.</text>
</comment>
<comment type="catalytic activity">
    <reaction evidence="1">
        <text>S-adenosyl-L-methionine + a thiopurine = S-adenosyl-L-homocysteine + a thiopurine S-methylether.</text>
        <dbReference type="EC" id="2.1.1.67"/>
    </reaction>
</comment>
<dbReference type="PROSITE" id="PS51585">
    <property type="entry name" value="SAM_MT_TPMT"/>
    <property type="match status" value="1"/>
</dbReference>
<dbReference type="SUPFAM" id="SSF53335">
    <property type="entry name" value="S-adenosyl-L-methionine-dependent methyltransferases"/>
    <property type="match status" value="1"/>
</dbReference>
<dbReference type="InterPro" id="IPR029063">
    <property type="entry name" value="SAM-dependent_MTases_sf"/>
</dbReference>